<dbReference type="InterPro" id="IPR036259">
    <property type="entry name" value="MFS_trans_sf"/>
</dbReference>
<name>A0A8J7KU79_9BACL</name>
<dbReference type="PROSITE" id="PS50850">
    <property type="entry name" value="MFS"/>
    <property type="match status" value="1"/>
</dbReference>
<dbReference type="RefSeq" id="WP_194563802.1">
    <property type="nucleotide sequence ID" value="NZ_JADKPV010000012.1"/>
</dbReference>
<organism evidence="8 9">
    <name type="scientific">Savagea serpentis</name>
    <dbReference type="NCBI Taxonomy" id="2785297"/>
    <lineage>
        <taxon>Bacteria</taxon>
        <taxon>Bacillati</taxon>
        <taxon>Bacillota</taxon>
        <taxon>Bacilli</taxon>
        <taxon>Bacillales</taxon>
        <taxon>Caryophanaceae</taxon>
        <taxon>Savagea</taxon>
    </lineage>
</organism>
<dbReference type="InterPro" id="IPR020846">
    <property type="entry name" value="MFS_dom"/>
</dbReference>
<protein>
    <submittedName>
        <fullName evidence="8">MFS transporter</fullName>
    </submittedName>
</protein>
<feature type="transmembrane region" description="Helical" evidence="6">
    <location>
        <begin position="12"/>
        <end position="31"/>
    </location>
</feature>
<feature type="transmembrane region" description="Helical" evidence="6">
    <location>
        <begin position="193"/>
        <end position="212"/>
    </location>
</feature>
<dbReference type="AlphaFoldDB" id="A0A8J7KU79"/>
<evidence type="ECO:0000256" key="6">
    <source>
        <dbReference type="SAM" id="Phobius"/>
    </source>
</evidence>
<keyword evidence="9" id="KW-1185">Reference proteome</keyword>
<keyword evidence="2" id="KW-0813">Transport</keyword>
<feature type="transmembrane region" description="Helical" evidence="6">
    <location>
        <begin position="218"/>
        <end position="242"/>
    </location>
</feature>
<evidence type="ECO:0000259" key="7">
    <source>
        <dbReference type="PROSITE" id="PS50850"/>
    </source>
</evidence>
<evidence type="ECO:0000256" key="3">
    <source>
        <dbReference type="ARBA" id="ARBA00022692"/>
    </source>
</evidence>
<proteinExistence type="predicted"/>
<feature type="transmembrane region" description="Helical" evidence="6">
    <location>
        <begin position="129"/>
        <end position="151"/>
    </location>
</feature>
<gene>
    <name evidence="8" type="ORF">IRY55_13185</name>
</gene>
<evidence type="ECO:0000256" key="2">
    <source>
        <dbReference type="ARBA" id="ARBA00022448"/>
    </source>
</evidence>
<dbReference type="PANTHER" id="PTHR42718">
    <property type="entry name" value="MAJOR FACILITATOR SUPERFAMILY MULTIDRUG TRANSPORTER MFSC"/>
    <property type="match status" value="1"/>
</dbReference>
<feature type="transmembrane region" description="Helical" evidence="6">
    <location>
        <begin position="302"/>
        <end position="320"/>
    </location>
</feature>
<dbReference type="PRINTS" id="PR01036">
    <property type="entry name" value="TCRTETB"/>
</dbReference>
<evidence type="ECO:0000256" key="4">
    <source>
        <dbReference type="ARBA" id="ARBA00022989"/>
    </source>
</evidence>
<accession>A0A8J7KU79</accession>
<feature type="transmembrane region" description="Helical" evidence="6">
    <location>
        <begin position="163"/>
        <end position="186"/>
    </location>
</feature>
<comment type="subcellular location">
    <subcellularLocation>
        <location evidence="1">Cell membrane</location>
        <topology evidence="1">Multi-pass membrane protein</topology>
    </subcellularLocation>
</comment>
<dbReference type="EMBL" id="JADKPV010000012">
    <property type="protein sequence ID" value="MBF4502314.1"/>
    <property type="molecule type" value="Genomic_DNA"/>
</dbReference>
<dbReference type="Gene3D" id="1.20.1250.20">
    <property type="entry name" value="MFS general substrate transporter like domains"/>
    <property type="match status" value="2"/>
</dbReference>
<evidence type="ECO:0000256" key="1">
    <source>
        <dbReference type="ARBA" id="ARBA00004651"/>
    </source>
</evidence>
<dbReference type="InterPro" id="IPR011701">
    <property type="entry name" value="MFS"/>
</dbReference>
<feature type="transmembrane region" description="Helical" evidence="6">
    <location>
        <begin position="37"/>
        <end position="58"/>
    </location>
</feature>
<dbReference type="Proteomes" id="UP000622653">
    <property type="component" value="Unassembled WGS sequence"/>
</dbReference>
<feature type="transmembrane region" description="Helical" evidence="6">
    <location>
        <begin position="70"/>
        <end position="86"/>
    </location>
</feature>
<sequence length="329" mass="36047">IPKENRGKAFGLIGSIVAMGEGVGPAIGGMIAHYIHWSYLLLIPMITIITVPFLMKLLKKEVRIKGHFDIKGIILMSVGIVFFMLFTTSYSISFLIVSVLSFLIFVKHIRKVTDPFVDPGLGKNIPFMIGVLCGGIIFGTVAGFVSMVPYMMKDVHQLSTAEIGSVIIFPGTMSVIIFGYIGGILVDRRGPLYVLNIGVTFLSVSFLTAAFFLEVTPWLLTIILVFVFGGLSFTKTVISTIVSSSLKQKEAGAGMSLLNFTSFLSEGIGIAIVGGLLSVRLLNQKLLPMDLDQSTYLYSNMLFLFTGVVVTSWLITLNVYKRRQIQFKS</sequence>
<comment type="caution">
    <text evidence="8">The sequence shown here is derived from an EMBL/GenBank/DDBJ whole genome shotgun (WGS) entry which is preliminary data.</text>
</comment>
<evidence type="ECO:0000256" key="5">
    <source>
        <dbReference type="ARBA" id="ARBA00023136"/>
    </source>
</evidence>
<keyword evidence="4 6" id="KW-1133">Transmembrane helix</keyword>
<feature type="non-terminal residue" evidence="8">
    <location>
        <position position="1"/>
    </location>
</feature>
<dbReference type="GO" id="GO:0022857">
    <property type="term" value="F:transmembrane transporter activity"/>
    <property type="evidence" value="ECO:0007669"/>
    <property type="project" value="InterPro"/>
</dbReference>
<dbReference type="GO" id="GO:0005886">
    <property type="term" value="C:plasma membrane"/>
    <property type="evidence" value="ECO:0007669"/>
    <property type="project" value="UniProtKB-SubCell"/>
</dbReference>
<keyword evidence="5 6" id="KW-0472">Membrane</keyword>
<evidence type="ECO:0000313" key="9">
    <source>
        <dbReference type="Proteomes" id="UP000622653"/>
    </source>
</evidence>
<dbReference type="SUPFAM" id="SSF103473">
    <property type="entry name" value="MFS general substrate transporter"/>
    <property type="match status" value="1"/>
</dbReference>
<dbReference type="Pfam" id="PF07690">
    <property type="entry name" value="MFS_1"/>
    <property type="match status" value="1"/>
</dbReference>
<dbReference type="PANTHER" id="PTHR42718:SF9">
    <property type="entry name" value="MAJOR FACILITATOR SUPERFAMILY MULTIDRUG TRANSPORTER MFSC"/>
    <property type="match status" value="1"/>
</dbReference>
<keyword evidence="3 6" id="KW-0812">Transmembrane</keyword>
<feature type="domain" description="Major facilitator superfamily (MFS) profile" evidence="7">
    <location>
        <begin position="1"/>
        <end position="324"/>
    </location>
</feature>
<evidence type="ECO:0000313" key="8">
    <source>
        <dbReference type="EMBL" id="MBF4502314.1"/>
    </source>
</evidence>
<reference evidence="8" key="1">
    <citation type="submission" date="2020-11" db="EMBL/GenBank/DDBJ databases">
        <title>Multidrug resistant novel bacterium Savagea serpentis sp. nov., isolated from the scats of a vine snake (Ahaetulla nasuta).</title>
        <authorList>
            <person name="Venkata Ramana V."/>
            <person name="Vikas Patil S."/>
            <person name="Yogita Lugani V."/>
        </authorList>
    </citation>
    <scope>NUCLEOTIDE SEQUENCE</scope>
    <source>
        <strain evidence="8">SN6</strain>
    </source>
</reference>
<feature type="transmembrane region" description="Helical" evidence="6">
    <location>
        <begin position="263"/>
        <end position="282"/>
    </location>
</feature>